<dbReference type="OrthoDB" id="594804at2759"/>
<dbReference type="InterPro" id="IPR001810">
    <property type="entry name" value="F-box_dom"/>
</dbReference>
<evidence type="ECO:0000313" key="4">
    <source>
        <dbReference type="Proteomes" id="UP000245207"/>
    </source>
</evidence>
<gene>
    <name evidence="3" type="ORF">CTI12_AA622450</name>
</gene>
<dbReference type="InterPro" id="IPR055411">
    <property type="entry name" value="LRR_FXL15/At3g58940/PEG3-like"/>
</dbReference>
<dbReference type="InterPro" id="IPR053781">
    <property type="entry name" value="F-box_AtFBL13-like"/>
</dbReference>
<organism evidence="3 4">
    <name type="scientific">Artemisia annua</name>
    <name type="common">Sweet wormwood</name>
    <dbReference type="NCBI Taxonomy" id="35608"/>
    <lineage>
        <taxon>Eukaryota</taxon>
        <taxon>Viridiplantae</taxon>
        <taxon>Streptophyta</taxon>
        <taxon>Embryophyta</taxon>
        <taxon>Tracheophyta</taxon>
        <taxon>Spermatophyta</taxon>
        <taxon>Magnoliopsida</taxon>
        <taxon>eudicotyledons</taxon>
        <taxon>Gunneridae</taxon>
        <taxon>Pentapetalae</taxon>
        <taxon>asterids</taxon>
        <taxon>campanulids</taxon>
        <taxon>Asterales</taxon>
        <taxon>Asteraceae</taxon>
        <taxon>Asteroideae</taxon>
        <taxon>Anthemideae</taxon>
        <taxon>Artemisiinae</taxon>
        <taxon>Artemisia</taxon>
    </lineage>
</organism>
<sequence length="406" mass="46931">MKKLKRSKARIRDNKVDHISNLPDPILHLILSRLHSTEEVVRNSILSKRWKYLWTSVPSLNIDFTRKVKDAYTAVFHRNEFKEFVDRVLANRTLDLDSFTLNCLIRYDMSTIGHWIDLAVMRKVKQLDLDFRVVMDDDWNDIVVLPRWLVDCGSLEALKLYLFQCSLSFESFTGSRTLKSFKLDNVVLLDYSTYNLDYLDISCLKLKSLRIDNRGLNYLDIVDCLCKTLSSYAQNLCIWSIEEAVIELEDLGDILVLDDNFGVTLRELFAQVSHVEYLSIHRHSIKSIAFNDFPEEVFPSLPNLKTLEIALFCCDMDYLVCLLKCSPNLESLYMIIIDAHGIALEEMVFSWSNKDKYHTQSMDTMNEVSNFYKASLSVKVITLLKIDTSDSSETDTSCSSESDTSF</sequence>
<dbReference type="InterPro" id="IPR053197">
    <property type="entry name" value="F-box_SCFL_complex_component"/>
</dbReference>
<dbReference type="SUPFAM" id="SSF81383">
    <property type="entry name" value="F-box domain"/>
    <property type="match status" value="1"/>
</dbReference>
<dbReference type="STRING" id="35608.A0A2U1KBH1"/>
<dbReference type="AlphaFoldDB" id="A0A2U1KBH1"/>
<dbReference type="Proteomes" id="UP000245207">
    <property type="component" value="Unassembled WGS sequence"/>
</dbReference>
<dbReference type="Pfam" id="PF00646">
    <property type="entry name" value="F-box"/>
    <property type="match status" value="1"/>
</dbReference>
<keyword evidence="4" id="KW-1185">Reference proteome</keyword>
<dbReference type="PANTHER" id="PTHR34223:SF51">
    <property type="entry name" value="OS06G0556300 PROTEIN"/>
    <property type="match status" value="1"/>
</dbReference>
<dbReference type="InterPro" id="IPR036047">
    <property type="entry name" value="F-box-like_dom_sf"/>
</dbReference>
<dbReference type="EMBL" id="PKPP01023857">
    <property type="protein sequence ID" value="PWA34094.1"/>
    <property type="molecule type" value="Genomic_DNA"/>
</dbReference>
<dbReference type="Gene3D" id="3.80.10.10">
    <property type="entry name" value="Ribonuclease Inhibitor"/>
    <property type="match status" value="1"/>
</dbReference>
<dbReference type="Pfam" id="PF24758">
    <property type="entry name" value="LRR_At5g56370"/>
    <property type="match status" value="1"/>
</dbReference>
<proteinExistence type="predicted"/>
<dbReference type="SUPFAM" id="SSF52047">
    <property type="entry name" value="RNI-like"/>
    <property type="match status" value="1"/>
</dbReference>
<dbReference type="PANTHER" id="PTHR34223">
    <property type="entry name" value="OS11G0201299 PROTEIN"/>
    <property type="match status" value="1"/>
</dbReference>
<protein>
    <submittedName>
        <fullName evidence="3">F-box domain, FBD domain, Leucine-rich repeat domain, L domain-like protein</fullName>
    </submittedName>
</protein>
<evidence type="ECO:0000259" key="1">
    <source>
        <dbReference type="Pfam" id="PF00646"/>
    </source>
</evidence>
<dbReference type="InterPro" id="IPR032675">
    <property type="entry name" value="LRR_dom_sf"/>
</dbReference>
<accession>A0A2U1KBH1</accession>
<comment type="caution">
    <text evidence="3">The sequence shown here is derived from an EMBL/GenBank/DDBJ whole genome shotgun (WGS) entry which is preliminary data.</text>
</comment>
<feature type="domain" description="F-box/LRR-repeat protein 15/At3g58940/PEG3-like LRR" evidence="2">
    <location>
        <begin position="114"/>
        <end position="333"/>
    </location>
</feature>
<evidence type="ECO:0000313" key="3">
    <source>
        <dbReference type="EMBL" id="PWA34094.1"/>
    </source>
</evidence>
<evidence type="ECO:0000259" key="2">
    <source>
        <dbReference type="Pfam" id="PF24758"/>
    </source>
</evidence>
<name>A0A2U1KBH1_ARTAN</name>
<reference evidence="3 4" key="1">
    <citation type="journal article" date="2018" name="Mol. Plant">
        <title>The genome of Artemisia annua provides insight into the evolution of Asteraceae family and artemisinin biosynthesis.</title>
        <authorList>
            <person name="Shen Q."/>
            <person name="Zhang L."/>
            <person name="Liao Z."/>
            <person name="Wang S."/>
            <person name="Yan T."/>
            <person name="Shi P."/>
            <person name="Liu M."/>
            <person name="Fu X."/>
            <person name="Pan Q."/>
            <person name="Wang Y."/>
            <person name="Lv Z."/>
            <person name="Lu X."/>
            <person name="Zhang F."/>
            <person name="Jiang W."/>
            <person name="Ma Y."/>
            <person name="Chen M."/>
            <person name="Hao X."/>
            <person name="Li L."/>
            <person name="Tang Y."/>
            <person name="Lv G."/>
            <person name="Zhou Y."/>
            <person name="Sun X."/>
            <person name="Brodelius P.E."/>
            <person name="Rose J.K.C."/>
            <person name="Tang K."/>
        </authorList>
    </citation>
    <scope>NUCLEOTIDE SEQUENCE [LARGE SCALE GENOMIC DNA]</scope>
    <source>
        <strain evidence="4">cv. Huhao1</strain>
        <tissue evidence="3">Leaf</tissue>
    </source>
</reference>
<dbReference type="CDD" id="cd22160">
    <property type="entry name" value="F-box_AtFBL13-like"/>
    <property type="match status" value="1"/>
</dbReference>
<feature type="domain" description="F-box" evidence="1">
    <location>
        <begin position="19"/>
        <end position="59"/>
    </location>
</feature>